<comment type="subcellular location">
    <subcellularLocation>
        <location evidence="1">Secreted</location>
    </subcellularLocation>
</comment>
<dbReference type="SUPFAM" id="SSF100895">
    <property type="entry name" value="Kazal-type serine protease inhibitors"/>
    <property type="match status" value="3"/>
</dbReference>
<evidence type="ECO:0000259" key="9">
    <source>
        <dbReference type="PROSITE" id="PS51465"/>
    </source>
</evidence>
<dbReference type="OrthoDB" id="126772at2759"/>
<keyword evidence="5" id="KW-0677">Repeat</keyword>
<feature type="domain" description="Kazal-like" evidence="9">
    <location>
        <begin position="125"/>
        <end position="182"/>
    </location>
</feature>
<proteinExistence type="predicted"/>
<accession>A0A8N5HQE9</accession>
<dbReference type="PROSITE" id="PS51465">
    <property type="entry name" value="KAZAL_2"/>
    <property type="match status" value="3"/>
</dbReference>
<dbReference type="PROSITE" id="PS00282">
    <property type="entry name" value="KAZAL_1"/>
    <property type="match status" value="2"/>
</dbReference>
<feature type="domain" description="Kazal-like" evidence="9">
    <location>
        <begin position="63"/>
        <end position="124"/>
    </location>
</feature>
<sequence>MTSQGRGDAYIYWGGTRLRTIHRLAGTDPHGTATTTTASMKMANCAALLGLVLLACFSDLAVAQRRANCAAYMMGGKTMSVVCPRNYAPVCGTNGRTYPNECSLCRDFFRNRALDKKHDGRCVRVDCTGFLKPGSGFNIPCTTEYSPICGTNGITYRNKCHFCTAVASGLDVNLQTYGECFQQNVNIDCGNFQQKGGNMVCTSEYTPICGSDGRTYSNKCHFCNAVSRSLGGLFVRHQGEC</sequence>
<name>A0A8N5HQE9_GEOFO</name>
<dbReference type="PRINTS" id="PR00290">
    <property type="entry name" value="KAZALINHBTR"/>
</dbReference>
<keyword evidence="3" id="KW-0964">Secreted</keyword>
<keyword evidence="6" id="KW-0722">Serine protease inhibitor</keyword>
<gene>
    <name evidence="11" type="primary">LOC102038547</name>
</gene>
<dbReference type="InterPro" id="IPR036058">
    <property type="entry name" value="Kazal_dom_sf"/>
</dbReference>
<evidence type="ECO:0000256" key="8">
    <source>
        <dbReference type="ARBA" id="ARBA00023180"/>
    </source>
</evidence>
<dbReference type="Pfam" id="PF00050">
    <property type="entry name" value="Kazal_1"/>
    <property type="match status" value="3"/>
</dbReference>
<dbReference type="SMART" id="SM00280">
    <property type="entry name" value="KAZAL"/>
    <property type="match status" value="3"/>
</dbReference>
<dbReference type="CDD" id="cd00104">
    <property type="entry name" value="KAZAL_FS"/>
    <property type="match status" value="2"/>
</dbReference>
<keyword evidence="4" id="KW-0646">Protease inhibitor</keyword>
<dbReference type="GO" id="GO:0004867">
    <property type="term" value="F:serine-type endopeptidase inhibitor activity"/>
    <property type="evidence" value="ECO:0007669"/>
    <property type="project" value="UniProtKB-KW"/>
</dbReference>
<dbReference type="Proteomes" id="UP000504602">
    <property type="component" value="Unplaced"/>
</dbReference>
<evidence type="ECO:0000256" key="2">
    <source>
        <dbReference type="ARBA" id="ARBA00019248"/>
    </source>
</evidence>
<organism evidence="10 11">
    <name type="scientific">Geospiza fortis</name>
    <name type="common">Medium ground-finch</name>
    <dbReference type="NCBI Taxonomy" id="48883"/>
    <lineage>
        <taxon>Eukaryota</taxon>
        <taxon>Metazoa</taxon>
        <taxon>Chordata</taxon>
        <taxon>Craniata</taxon>
        <taxon>Vertebrata</taxon>
        <taxon>Euteleostomi</taxon>
        <taxon>Archelosauria</taxon>
        <taxon>Archosauria</taxon>
        <taxon>Dinosauria</taxon>
        <taxon>Saurischia</taxon>
        <taxon>Theropoda</taxon>
        <taxon>Coelurosauria</taxon>
        <taxon>Aves</taxon>
        <taxon>Neognathae</taxon>
        <taxon>Neoaves</taxon>
        <taxon>Telluraves</taxon>
        <taxon>Australaves</taxon>
        <taxon>Passeriformes</taxon>
        <taxon>Thraupidae</taxon>
        <taxon>Geospiza</taxon>
    </lineage>
</organism>
<dbReference type="GO" id="GO:0005576">
    <property type="term" value="C:extracellular region"/>
    <property type="evidence" value="ECO:0007669"/>
    <property type="project" value="UniProtKB-SubCell"/>
</dbReference>
<evidence type="ECO:0000256" key="1">
    <source>
        <dbReference type="ARBA" id="ARBA00004613"/>
    </source>
</evidence>
<dbReference type="PANTHER" id="PTHR47499">
    <property type="entry name" value="SERINE PROTEASE INHIBITOR KAZAL-TYPE 7 SPINK7"/>
    <property type="match status" value="1"/>
</dbReference>
<reference evidence="11" key="1">
    <citation type="submission" date="2025-08" db="UniProtKB">
        <authorList>
            <consortium name="RefSeq"/>
        </authorList>
    </citation>
    <scope>IDENTIFICATION</scope>
</reference>
<evidence type="ECO:0000313" key="11">
    <source>
        <dbReference type="RefSeq" id="XP_030911167.1"/>
    </source>
</evidence>
<dbReference type="GeneID" id="102038547"/>
<dbReference type="InterPro" id="IPR001239">
    <property type="entry name" value="Prot_inh_Kazal-m"/>
</dbReference>
<evidence type="ECO:0000256" key="5">
    <source>
        <dbReference type="ARBA" id="ARBA00022737"/>
    </source>
</evidence>
<evidence type="ECO:0000256" key="7">
    <source>
        <dbReference type="ARBA" id="ARBA00023157"/>
    </source>
</evidence>
<protein>
    <recommendedName>
        <fullName evidence="2">Ovomucoid</fullName>
    </recommendedName>
</protein>
<evidence type="ECO:0000256" key="3">
    <source>
        <dbReference type="ARBA" id="ARBA00022525"/>
    </source>
</evidence>
<keyword evidence="7" id="KW-1015">Disulfide bond</keyword>
<keyword evidence="10" id="KW-1185">Reference proteome</keyword>
<dbReference type="RefSeq" id="XP_030911167.1">
    <property type="nucleotide sequence ID" value="XM_031055307.1"/>
</dbReference>
<evidence type="ECO:0000313" key="10">
    <source>
        <dbReference type="Proteomes" id="UP000504602"/>
    </source>
</evidence>
<dbReference type="InterPro" id="IPR050159">
    <property type="entry name" value="Kazal-type_SerProtInhib"/>
</dbReference>
<dbReference type="FunFam" id="3.30.60.30:FF:000037">
    <property type="entry name" value="Ovomucoid"/>
    <property type="match status" value="1"/>
</dbReference>
<dbReference type="InterPro" id="IPR002350">
    <property type="entry name" value="Kazal_dom"/>
</dbReference>
<keyword evidence="8" id="KW-0325">Glycoprotein</keyword>
<dbReference type="PANTHER" id="PTHR47499:SF1">
    <property type="entry name" value="SERINE PROTEASE INHIBITOR KAZAL-TYPE 7"/>
    <property type="match status" value="1"/>
</dbReference>
<evidence type="ECO:0000256" key="4">
    <source>
        <dbReference type="ARBA" id="ARBA00022690"/>
    </source>
</evidence>
<dbReference type="Gene3D" id="3.30.60.30">
    <property type="match status" value="3"/>
</dbReference>
<feature type="domain" description="Kazal-like" evidence="9">
    <location>
        <begin position="183"/>
        <end position="241"/>
    </location>
</feature>
<dbReference type="AlphaFoldDB" id="A0A8N5HQE9"/>
<evidence type="ECO:0000256" key="6">
    <source>
        <dbReference type="ARBA" id="ARBA00022900"/>
    </source>
</evidence>